<keyword evidence="3" id="KW-1185">Reference proteome</keyword>
<dbReference type="RefSeq" id="WP_111368509.1">
    <property type="nucleotide sequence ID" value="NZ_VINQ01000007.1"/>
</dbReference>
<dbReference type="SUPFAM" id="SSF53474">
    <property type="entry name" value="alpha/beta-Hydrolases"/>
    <property type="match status" value="1"/>
</dbReference>
<dbReference type="Gene3D" id="3.40.50.1820">
    <property type="entry name" value="alpha/beta hydrolase"/>
    <property type="match status" value="1"/>
</dbReference>
<dbReference type="PANTHER" id="PTHR43194:SF2">
    <property type="entry name" value="PEROXISOMAL MEMBRANE PROTEIN LPX1"/>
    <property type="match status" value="1"/>
</dbReference>
<dbReference type="Pfam" id="PF12697">
    <property type="entry name" value="Abhydrolase_6"/>
    <property type="match status" value="1"/>
</dbReference>
<protein>
    <submittedName>
        <fullName evidence="2">Alpha/beta hydrolase</fullName>
    </submittedName>
</protein>
<feature type="domain" description="AB hydrolase-1" evidence="1">
    <location>
        <begin position="24"/>
        <end position="261"/>
    </location>
</feature>
<sequence>MVKDIRGGHPTFWTEFGTGPRRGLLIHCSLAHSGAWKGMASHLGGTLSMRAYDLPGHGRSDDWTPARDMQEMSVAMAADVIGSDGPMDVIGHSFGATVALRLAIERPDLVRSLVLIESVFIAAALADNPEMTGLHNEKNAGFRDALVRGDRVGAARAFMRDWGDGRPWESLPQEQRDMLAEKIHLIQANQATVLEDRPQILADRRIEALDVPVLLVRGAESSVFVGLTHAAIARRLSGARDVAIEGAGHMAPITHPRAVADLVSDFLEKVPERVDAD</sequence>
<dbReference type="InterPro" id="IPR000639">
    <property type="entry name" value="Epox_hydrolase-like"/>
</dbReference>
<proteinExistence type="predicted"/>
<reference evidence="2 3" key="1">
    <citation type="submission" date="2019-07" db="EMBL/GenBank/DDBJ databases">
        <title>Aquicoccus porphyridii gen. nov., sp. nov., isolated from a small marine red alga, Porphyridium marinum.</title>
        <authorList>
            <person name="Liu L."/>
        </authorList>
    </citation>
    <scope>NUCLEOTIDE SEQUENCE [LARGE SCALE GENOMIC DNA]</scope>
    <source>
        <strain evidence="2 3">L1 8-17</strain>
    </source>
</reference>
<dbReference type="PANTHER" id="PTHR43194">
    <property type="entry name" value="HYDROLASE ALPHA/BETA FOLD FAMILY"/>
    <property type="match status" value="1"/>
</dbReference>
<dbReference type="InterPro" id="IPR050228">
    <property type="entry name" value="Carboxylesterase_BioH"/>
</dbReference>
<dbReference type="GO" id="GO:0016787">
    <property type="term" value="F:hydrolase activity"/>
    <property type="evidence" value="ECO:0007669"/>
    <property type="project" value="UniProtKB-KW"/>
</dbReference>
<name>A0A5A9ZCJ5_9RHOB</name>
<accession>A0A5A9ZCJ5</accession>
<evidence type="ECO:0000259" key="1">
    <source>
        <dbReference type="Pfam" id="PF12697"/>
    </source>
</evidence>
<evidence type="ECO:0000313" key="2">
    <source>
        <dbReference type="EMBL" id="KAA0914854.1"/>
    </source>
</evidence>
<dbReference type="EMBL" id="VINQ01000007">
    <property type="protein sequence ID" value="KAA0914854.1"/>
    <property type="molecule type" value="Genomic_DNA"/>
</dbReference>
<dbReference type="Proteomes" id="UP000325291">
    <property type="component" value="Unassembled WGS sequence"/>
</dbReference>
<evidence type="ECO:0000313" key="3">
    <source>
        <dbReference type="Proteomes" id="UP000325291"/>
    </source>
</evidence>
<dbReference type="AlphaFoldDB" id="A0A5A9ZCJ5"/>
<gene>
    <name evidence="2" type="ORF">FLO80_10790</name>
</gene>
<keyword evidence="2" id="KW-0378">Hydrolase</keyword>
<comment type="caution">
    <text evidence="2">The sequence shown here is derived from an EMBL/GenBank/DDBJ whole genome shotgun (WGS) entry which is preliminary data.</text>
</comment>
<organism evidence="2 3">
    <name type="scientific">Aquicoccus porphyridii</name>
    <dbReference type="NCBI Taxonomy" id="1852029"/>
    <lineage>
        <taxon>Bacteria</taxon>
        <taxon>Pseudomonadati</taxon>
        <taxon>Pseudomonadota</taxon>
        <taxon>Alphaproteobacteria</taxon>
        <taxon>Rhodobacterales</taxon>
        <taxon>Paracoccaceae</taxon>
        <taxon>Aquicoccus</taxon>
    </lineage>
</organism>
<dbReference type="InterPro" id="IPR000073">
    <property type="entry name" value="AB_hydrolase_1"/>
</dbReference>
<dbReference type="InterPro" id="IPR029058">
    <property type="entry name" value="AB_hydrolase_fold"/>
</dbReference>
<dbReference type="PRINTS" id="PR00412">
    <property type="entry name" value="EPOXHYDRLASE"/>
</dbReference>
<dbReference type="PRINTS" id="PR00111">
    <property type="entry name" value="ABHYDROLASE"/>
</dbReference>